<evidence type="ECO:0000259" key="2">
    <source>
        <dbReference type="Pfam" id="PF21882"/>
    </source>
</evidence>
<feature type="domain" description="Putative tail fiber protein gp53-like C-terminal" evidence="2">
    <location>
        <begin position="40"/>
        <end position="127"/>
    </location>
</feature>
<accession>A0A642C2I1</accession>
<dbReference type="Gene3D" id="2.60.40.3940">
    <property type="match status" value="1"/>
</dbReference>
<proteinExistence type="predicted"/>
<protein>
    <recommendedName>
        <fullName evidence="2">Putative tail fiber protein gp53-like C-terminal domain-containing protein</fullName>
    </recommendedName>
</protein>
<evidence type="ECO:0000313" key="4">
    <source>
        <dbReference type="Proteomes" id="UP000435985"/>
    </source>
</evidence>
<feature type="chain" id="PRO_5024935652" description="Putative tail fiber protein gp53-like C-terminal domain-containing protein" evidence="1">
    <location>
        <begin position="26"/>
        <end position="129"/>
    </location>
</feature>
<gene>
    <name evidence="3" type="ORF">F3B98_32310</name>
</gene>
<dbReference type="Proteomes" id="UP000435985">
    <property type="component" value="Unassembled WGS sequence"/>
</dbReference>
<feature type="signal peptide" evidence="1">
    <location>
        <begin position="1"/>
        <end position="25"/>
    </location>
</feature>
<keyword evidence="1" id="KW-0732">Signal</keyword>
<organism evidence="3 4">
    <name type="scientific">Bacteroides ovatus</name>
    <dbReference type="NCBI Taxonomy" id="28116"/>
    <lineage>
        <taxon>Bacteria</taxon>
        <taxon>Pseudomonadati</taxon>
        <taxon>Bacteroidota</taxon>
        <taxon>Bacteroidia</taxon>
        <taxon>Bacteroidales</taxon>
        <taxon>Bacteroidaceae</taxon>
        <taxon>Bacteroides</taxon>
    </lineage>
</organism>
<dbReference type="InterPro" id="IPR054075">
    <property type="entry name" value="Gp53-like_C"/>
</dbReference>
<dbReference type="EMBL" id="VWFO01000634">
    <property type="protein sequence ID" value="KAA4647027.1"/>
    <property type="molecule type" value="Genomic_DNA"/>
</dbReference>
<comment type="caution">
    <text evidence="3">The sequence shown here is derived from an EMBL/GenBank/DDBJ whole genome shotgun (WGS) entry which is preliminary data.</text>
</comment>
<evidence type="ECO:0000256" key="1">
    <source>
        <dbReference type="SAM" id="SignalP"/>
    </source>
</evidence>
<sequence length="129" mass="14429">MIYFSRKLVAIIVVIFAQSSLGTKADLVNSVNLGQNGYKKFEDGFLIQWGKGTNSSNGNMTVWFNIAFGDTNYSLVTTMETVSNEQAVYGAMPYAKYASYFSVRRRYATATDNGDTAKSFNWIAIGRWK</sequence>
<reference evidence="3 4" key="1">
    <citation type="journal article" date="2019" name="Nat. Med.">
        <title>A library of human gut bacterial isolates paired with longitudinal multiomics data enables mechanistic microbiome research.</title>
        <authorList>
            <person name="Poyet M."/>
            <person name="Groussin M."/>
            <person name="Gibbons S.M."/>
            <person name="Avila-Pacheco J."/>
            <person name="Jiang X."/>
            <person name="Kearney S.M."/>
            <person name="Perrotta A.R."/>
            <person name="Berdy B."/>
            <person name="Zhao S."/>
            <person name="Lieberman T.D."/>
            <person name="Swanson P.K."/>
            <person name="Smith M."/>
            <person name="Roesemann S."/>
            <person name="Alexander J.E."/>
            <person name="Rich S.A."/>
            <person name="Livny J."/>
            <person name="Vlamakis H."/>
            <person name="Clish C."/>
            <person name="Bullock K."/>
            <person name="Deik A."/>
            <person name="Scott J."/>
            <person name="Pierce K.A."/>
            <person name="Xavier R.J."/>
            <person name="Alm E.J."/>
        </authorList>
    </citation>
    <scope>NUCLEOTIDE SEQUENCE [LARGE SCALE GENOMIC DNA]</scope>
    <source>
        <strain evidence="3 4">BIOML-A14</strain>
    </source>
</reference>
<name>A0A642C2I1_BACOV</name>
<evidence type="ECO:0000313" key="3">
    <source>
        <dbReference type="EMBL" id="KAA4647027.1"/>
    </source>
</evidence>
<dbReference type="AlphaFoldDB" id="A0A642C2I1"/>
<dbReference type="Pfam" id="PF21882">
    <property type="entry name" value="Gp53-like_C"/>
    <property type="match status" value="1"/>
</dbReference>